<reference evidence="3" key="1">
    <citation type="submission" date="2022-05" db="EMBL/GenBank/DDBJ databases">
        <authorList>
            <person name="Pankratov T."/>
        </authorList>
    </citation>
    <scope>NUCLEOTIDE SEQUENCE</scope>
    <source>
        <strain evidence="3">BP6-180914</strain>
    </source>
</reference>
<dbReference type="Proteomes" id="UP001165667">
    <property type="component" value="Unassembled WGS sequence"/>
</dbReference>
<dbReference type="AlphaFoldDB" id="A0AA41Z137"/>
<feature type="region of interest" description="Disordered" evidence="1">
    <location>
        <begin position="1"/>
        <end position="35"/>
    </location>
</feature>
<dbReference type="Pfam" id="PF20605">
    <property type="entry name" value="Antitox_RHH"/>
    <property type="match status" value="1"/>
</dbReference>
<dbReference type="RefSeq" id="WP_282588652.1">
    <property type="nucleotide sequence ID" value="NZ_JAMOIM010000045.1"/>
</dbReference>
<dbReference type="EMBL" id="JAMOIM010000045">
    <property type="protein sequence ID" value="MCW6512276.1"/>
    <property type="molecule type" value="Genomic_DNA"/>
</dbReference>
<comment type="caution">
    <text evidence="3">The sequence shown here is derived from an EMBL/GenBank/DDBJ whole genome shotgun (WGS) entry which is preliminary data.</text>
</comment>
<dbReference type="InterPro" id="IPR046765">
    <property type="entry name" value="Antitox_RHH"/>
</dbReference>
<evidence type="ECO:0000313" key="3">
    <source>
        <dbReference type="EMBL" id="MCW6512276.1"/>
    </source>
</evidence>
<feature type="domain" description="Antitoxin-like ribbon-helix-helix" evidence="2">
    <location>
        <begin position="46"/>
        <end position="93"/>
    </location>
</feature>
<keyword evidence="4" id="KW-1185">Reference proteome</keyword>
<evidence type="ECO:0000259" key="2">
    <source>
        <dbReference type="Pfam" id="PF20605"/>
    </source>
</evidence>
<sequence length="98" mass="10665">MTSKNSLQAVLDRQKAANTDTQPSQPAPPEAADYASQATKFVRPVREGKKFVGGHFTPNVAKQLRLLAAEEETTTQALLEEALELLFIKKGKGSLQRG</sequence>
<proteinExistence type="predicted"/>
<organism evidence="3 4">
    <name type="scientific">Lichenifustis flavocetrariae</name>
    <dbReference type="NCBI Taxonomy" id="2949735"/>
    <lineage>
        <taxon>Bacteria</taxon>
        <taxon>Pseudomonadati</taxon>
        <taxon>Pseudomonadota</taxon>
        <taxon>Alphaproteobacteria</taxon>
        <taxon>Hyphomicrobiales</taxon>
        <taxon>Lichenihabitantaceae</taxon>
        <taxon>Lichenifustis</taxon>
    </lineage>
</organism>
<protein>
    <recommendedName>
        <fullName evidence="2">Antitoxin-like ribbon-helix-helix domain-containing protein</fullName>
    </recommendedName>
</protein>
<accession>A0AA41Z137</accession>
<evidence type="ECO:0000256" key="1">
    <source>
        <dbReference type="SAM" id="MobiDB-lite"/>
    </source>
</evidence>
<gene>
    <name evidence="3" type="ORF">M8523_30605</name>
</gene>
<name>A0AA41Z137_9HYPH</name>
<evidence type="ECO:0000313" key="4">
    <source>
        <dbReference type="Proteomes" id="UP001165667"/>
    </source>
</evidence>